<comment type="caution">
    <text evidence="2">The sequence shown here is derived from an EMBL/GenBank/DDBJ whole genome shotgun (WGS) entry which is preliminary data.</text>
</comment>
<dbReference type="EMBL" id="BAAAHQ010000023">
    <property type="protein sequence ID" value="GAA0936483.1"/>
    <property type="molecule type" value="Genomic_DNA"/>
</dbReference>
<dbReference type="InterPro" id="IPR048667">
    <property type="entry name" value="Imm5-like"/>
</dbReference>
<dbReference type="Proteomes" id="UP001501578">
    <property type="component" value="Unassembled WGS sequence"/>
</dbReference>
<gene>
    <name evidence="2" type="ORF">GCM10009560_45180</name>
</gene>
<evidence type="ECO:0000313" key="3">
    <source>
        <dbReference type="Proteomes" id="UP001501578"/>
    </source>
</evidence>
<evidence type="ECO:0000313" key="2">
    <source>
        <dbReference type="EMBL" id="GAA0936483.1"/>
    </source>
</evidence>
<proteinExistence type="predicted"/>
<feature type="domain" description="Imm-5-like" evidence="1">
    <location>
        <begin position="14"/>
        <end position="129"/>
    </location>
</feature>
<dbReference type="Pfam" id="PF21805">
    <property type="entry name" value="Imm5_like"/>
    <property type="match status" value="1"/>
</dbReference>
<accession>A0ABP4AGW8</accession>
<keyword evidence="3" id="KW-1185">Reference proteome</keyword>
<reference evidence="3" key="1">
    <citation type="journal article" date="2019" name="Int. J. Syst. Evol. Microbiol.">
        <title>The Global Catalogue of Microorganisms (GCM) 10K type strain sequencing project: providing services to taxonomists for standard genome sequencing and annotation.</title>
        <authorList>
            <consortium name="The Broad Institute Genomics Platform"/>
            <consortium name="The Broad Institute Genome Sequencing Center for Infectious Disease"/>
            <person name="Wu L."/>
            <person name="Ma J."/>
        </authorList>
    </citation>
    <scope>NUCLEOTIDE SEQUENCE [LARGE SCALE GENOMIC DNA]</scope>
    <source>
        <strain evidence="3">JCM 11136</strain>
    </source>
</reference>
<sequence>MADDPTTIELTMTELRHIVAYATACAQPAPAIFEHHRPHDRRPQDAIDTAHAFASGAKRSKALRDHAWAAHRAAQEARDSGQAAAGEAARAAGHACGAAYLHPLAKATQVIHILGSAAHTARALELSAGDDPAIAADHLTRAHALAPAIVIDVLRRYPPAPPGYGRVGELIRRLDTSLRRPQAA</sequence>
<organism evidence="2 3">
    <name type="scientific">Nonomuraea longicatena</name>
    <dbReference type="NCBI Taxonomy" id="83682"/>
    <lineage>
        <taxon>Bacteria</taxon>
        <taxon>Bacillati</taxon>
        <taxon>Actinomycetota</taxon>
        <taxon>Actinomycetes</taxon>
        <taxon>Streptosporangiales</taxon>
        <taxon>Streptosporangiaceae</taxon>
        <taxon>Nonomuraea</taxon>
    </lineage>
</organism>
<dbReference type="RefSeq" id="WP_343951931.1">
    <property type="nucleotide sequence ID" value="NZ_BAAAHQ010000023.1"/>
</dbReference>
<name>A0ABP4AGW8_9ACTN</name>
<evidence type="ECO:0000259" key="1">
    <source>
        <dbReference type="Pfam" id="PF21805"/>
    </source>
</evidence>
<protein>
    <recommendedName>
        <fullName evidence="1">Imm-5-like domain-containing protein</fullName>
    </recommendedName>
</protein>